<name>A0ABN2X946_9ACTN</name>
<accession>A0ABN2X946</accession>
<evidence type="ECO:0000313" key="2">
    <source>
        <dbReference type="EMBL" id="GAA2107541.1"/>
    </source>
</evidence>
<comment type="caution">
    <text evidence="2">The sequence shown here is derived from an EMBL/GenBank/DDBJ whole genome shotgun (WGS) entry which is preliminary data.</text>
</comment>
<feature type="compositionally biased region" description="Basic and acidic residues" evidence="1">
    <location>
        <begin position="258"/>
        <end position="267"/>
    </location>
</feature>
<dbReference type="EMBL" id="BAAAPF010000003">
    <property type="protein sequence ID" value="GAA2107541.1"/>
    <property type="molecule type" value="Genomic_DNA"/>
</dbReference>
<proteinExistence type="predicted"/>
<dbReference type="Proteomes" id="UP001500443">
    <property type="component" value="Unassembled WGS sequence"/>
</dbReference>
<keyword evidence="3" id="KW-1185">Reference proteome</keyword>
<feature type="region of interest" description="Disordered" evidence="1">
    <location>
        <begin position="195"/>
        <end position="267"/>
    </location>
</feature>
<evidence type="ECO:0000256" key="1">
    <source>
        <dbReference type="SAM" id="MobiDB-lite"/>
    </source>
</evidence>
<feature type="compositionally biased region" description="Basic and acidic residues" evidence="1">
    <location>
        <begin position="204"/>
        <end position="221"/>
    </location>
</feature>
<gene>
    <name evidence="2" type="ORF">GCM10009802_02710</name>
</gene>
<sequence>MSELAVAEAQALAVHEAVIERGLATFVDVGTALLAIRDQRLYRAEYATFEDYCRDRWGMGRDYADRMITAASVVPTIVSKGLPAPANEGQARELARTPEGQRAEVWRETVERTGGKPTAAAVRATRDLHAAAALLLHRAGYTADWITEHTAGVEPPRTTEGITLELLDAALAYVRARGVTFSGVSDAAAALRAELGTPDPAPEPEPRHEKPEEAGADEPPRPRPLPADSAPGPAGVSEGDLLAGADWTPEAPALPEPVNDRGETAAEEAAAHARLDAELDAVMEGTDTRFRRNYAHAAVKAGEIVHFDPARLAEVFSSNFDRDVGDLINSLSDWCARVSEARRYHQRSGLRVVGGGAGE</sequence>
<dbReference type="RefSeq" id="WP_344286952.1">
    <property type="nucleotide sequence ID" value="NZ_BAAAPF010000003.1"/>
</dbReference>
<protein>
    <submittedName>
        <fullName evidence="2">Uncharacterized protein</fullName>
    </submittedName>
</protein>
<reference evidence="2 3" key="1">
    <citation type="journal article" date="2019" name="Int. J. Syst. Evol. Microbiol.">
        <title>The Global Catalogue of Microorganisms (GCM) 10K type strain sequencing project: providing services to taxonomists for standard genome sequencing and annotation.</title>
        <authorList>
            <consortium name="The Broad Institute Genomics Platform"/>
            <consortium name="The Broad Institute Genome Sequencing Center for Infectious Disease"/>
            <person name="Wu L."/>
            <person name="Ma J."/>
        </authorList>
    </citation>
    <scope>NUCLEOTIDE SEQUENCE [LARGE SCALE GENOMIC DNA]</scope>
    <source>
        <strain evidence="2 3">JCM 15481</strain>
    </source>
</reference>
<organism evidence="2 3">
    <name type="scientific">Streptomyces synnematoformans</name>
    <dbReference type="NCBI Taxonomy" id="415721"/>
    <lineage>
        <taxon>Bacteria</taxon>
        <taxon>Bacillati</taxon>
        <taxon>Actinomycetota</taxon>
        <taxon>Actinomycetes</taxon>
        <taxon>Kitasatosporales</taxon>
        <taxon>Streptomycetaceae</taxon>
        <taxon>Streptomyces</taxon>
    </lineage>
</organism>
<evidence type="ECO:0000313" key="3">
    <source>
        <dbReference type="Proteomes" id="UP001500443"/>
    </source>
</evidence>